<keyword evidence="12" id="KW-1185">Reference proteome</keyword>
<evidence type="ECO:0000313" key="11">
    <source>
        <dbReference type="EMBL" id="CAD7279570.1"/>
    </source>
</evidence>
<evidence type="ECO:0000256" key="4">
    <source>
        <dbReference type="ARBA" id="ARBA00022833"/>
    </source>
</evidence>
<evidence type="ECO:0000313" key="12">
    <source>
        <dbReference type="Proteomes" id="UP000678499"/>
    </source>
</evidence>
<evidence type="ECO:0000259" key="9">
    <source>
        <dbReference type="PROSITE" id="PS50102"/>
    </source>
</evidence>
<feature type="zinc finger region" description="C3H1-type" evidence="7">
    <location>
        <begin position="199"/>
        <end position="227"/>
    </location>
</feature>
<dbReference type="PANTHER" id="PTHR12620">
    <property type="entry name" value="U2 SNRNP AUXILIARY FACTOR, SMALL SUBUNIT"/>
    <property type="match status" value="1"/>
</dbReference>
<dbReference type="EMBL" id="CAJPEX010001691">
    <property type="protein sequence ID" value="CAG0919722.1"/>
    <property type="molecule type" value="Genomic_DNA"/>
</dbReference>
<dbReference type="InterPro" id="IPR000504">
    <property type="entry name" value="RRM_dom"/>
</dbReference>
<feature type="domain" description="RRM" evidence="9">
    <location>
        <begin position="250"/>
        <end position="338"/>
    </location>
</feature>
<keyword evidence="8" id="KW-0175">Coiled coil</keyword>
<dbReference type="OrthoDB" id="75923at2759"/>
<evidence type="ECO:0000256" key="2">
    <source>
        <dbReference type="ARBA" id="ARBA00022737"/>
    </source>
</evidence>
<dbReference type="EMBL" id="OA883728">
    <property type="protein sequence ID" value="CAD7279570.1"/>
    <property type="molecule type" value="Genomic_DNA"/>
</dbReference>
<dbReference type="GO" id="GO:0089701">
    <property type="term" value="C:U2AF complex"/>
    <property type="evidence" value="ECO:0007669"/>
    <property type="project" value="InterPro"/>
</dbReference>
<evidence type="ECO:0000256" key="6">
    <source>
        <dbReference type="PROSITE-ProRule" id="PRU00176"/>
    </source>
</evidence>
<organism evidence="11">
    <name type="scientific">Notodromas monacha</name>
    <dbReference type="NCBI Taxonomy" id="399045"/>
    <lineage>
        <taxon>Eukaryota</taxon>
        <taxon>Metazoa</taxon>
        <taxon>Ecdysozoa</taxon>
        <taxon>Arthropoda</taxon>
        <taxon>Crustacea</taxon>
        <taxon>Oligostraca</taxon>
        <taxon>Ostracoda</taxon>
        <taxon>Podocopa</taxon>
        <taxon>Podocopida</taxon>
        <taxon>Cypridocopina</taxon>
        <taxon>Cypridoidea</taxon>
        <taxon>Cyprididae</taxon>
        <taxon>Notodromas</taxon>
    </lineage>
</organism>
<dbReference type="InterPro" id="IPR012677">
    <property type="entry name" value="Nucleotide-bd_a/b_plait_sf"/>
</dbReference>
<dbReference type="PROSITE" id="PS50102">
    <property type="entry name" value="RRM"/>
    <property type="match status" value="1"/>
</dbReference>
<gene>
    <name evidence="11" type="ORF">NMOB1V02_LOCUS7239</name>
</gene>
<evidence type="ECO:0000256" key="7">
    <source>
        <dbReference type="PROSITE-ProRule" id="PRU00723"/>
    </source>
</evidence>
<evidence type="ECO:0000259" key="10">
    <source>
        <dbReference type="PROSITE" id="PS50103"/>
    </source>
</evidence>
<dbReference type="AlphaFoldDB" id="A0A7R9BS22"/>
<keyword evidence="1 7" id="KW-0479">Metal-binding</keyword>
<accession>A0A7R9BS22</accession>
<keyword evidence="2" id="KW-0677">Repeat</keyword>
<evidence type="ECO:0000256" key="5">
    <source>
        <dbReference type="ARBA" id="ARBA00022884"/>
    </source>
</evidence>
<keyword evidence="5 6" id="KW-0694">RNA-binding</keyword>
<evidence type="ECO:0000256" key="3">
    <source>
        <dbReference type="ARBA" id="ARBA00022771"/>
    </source>
</evidence>
<feature type="coiled-coil region" evidence="8">
    <location>
        <begin position="28"/>
        <end position="105"/>
    </location>
</feature>
<keyword evidence="3 7" id="KW-0863">Zinc-finger</keyword>
<dbReference type="GO" id="GO:0000398">
    <property type="term" value="P:mRNA splicing, via spliceosome"/>
    <property type="evidence" value="ECO:0007669"/>
    <property type="project" value="InterPro"/>
</dbReference>
<proteinExistence type="predicted"/>
<protein>
    <submittedName>
        <fullName evidence="11">Uncharacterized protein</fullName>
    </submittedName>
</protein>
<dbReference type="InterPro" id="IPR009145">
    <property type="entry name" value="U2AF_small"/>
</dbReference>
<dbReference type="PRINTS" id="PR01848">
    <property type="entry name" value="U2AUXFACTOR"/>
</dbReference>
<dbReference type="InterPro" id="IPR035979">
    <property type="entry name" value="RBD_domain_sf"/>
</dbReference>
<sequence>MKGKFAAAENDVLDAKIFFVLHRCRVNHKDWRKLMKKLKRKKKRQKTAQDRDSALKQELEKLLASAEYKTWLLQRKQLQEEAEEKMEMESEKMNAEWQRKEVEAQQKFAWQRAREVAKAEAEERQRLEWLKLQEEAQEKLKKETEAKESCSLMLGSLIISIWLFEHAQILANEKLQEVLRKEAPLRNPDAPAGPYKAEGNPVPFCAEHERYGLCRFGAACRRYHMTYASASVIAIPDFFTHFALTEGRKRGEYDTDISLEFEESDIRKHFLEFWDEVYPELSAFGQLGQVKVCCNSGLPLRGAVFAQYQLQSDAVKAQTSLHGRWFAGRQINVFLVRVPSWRRALCGPDQHQRAGGGGVLRDFPLGPAGGKKQLKIILGSRVVLGLHPGGRKEEESPALLPLLLRTMNTEKCDGNGMIESPAVPLFSCVQI</sequence>
<dbReference type="InterPro" id="IPR000571">
    <property type="entry name" value="Znf_CCCH"/>
</dbReference>
<evidence type="ECO:0000256" key="1">
    <source>
        <dbReference type="ARBA" id="ARBA00022723"/>
    </source>
</evidence>
<dbReference type="SUPFAM" id="SSF54928">
    <property type="entry name" value="RNA-binding domain, RBD"/>
    <property type="match status" value="1"/>
</dbReference>
<feature type="domain" description="C3H1-type" evidence="10">
    <location>
        <begin position="199"/>
        <end position="227"/>
    </location>
</feature>
<name>A0A7R9BS22_9CRUS</name>
<dbReference type="PROSITE" id="PS50103">
    <property type="entry name" value="ZF_C3H1"/>
    <property type="match status" value="1"/>
</dbReference>
<dbReference type="Gene3D" id="3.30.70.330">
    <property type="match status" value="1"/>
</dbReference>
<dbReference type="GO" id="GO:0003723">
    <property type="term" value="F:RNA binding"/>
    <property type="evidence" value="ECO:0007669"/>
    <property type="project" value="UniProtKB-UniRule"/>
</dbReference>
<evidence type="ECO:0000256" key="8">
    <source>
        <dbReference type="SAM" id="Coils"/>
    </source>
</evidence>
<reference evidence="11" key="1">
    <citation type="submission" date="2020-11" db="EMBL/GenBank/DDBJ databases">
        <authorList>
            <person name="Tran Van P."/>
        </authorList>
    </citation>
    <scope>NUCLEOTIDE SEQUENCE</scope>
</reference>
<dbReference type="Proteomes" id="UP000678499">
    <property type="component" value="Unassembled WGS sequence"/>
</dbReference>
<keyword evidence="4 7" id="KW-0862">Zinc</keyword>
<dbReference type="GO" id="GO:0008270">
    <property type="term" value="F:zinc ion binding"/>
    <property type="evidence" value="ECO:0007669"/>
    <property type="project" value="UniProtKB-KW"/>
</dbReference>